<organism evidence="1 2">
    <name type="scientific">Lactuca sativa</name>
    <name type="common">Garden lettuce</name>
    <dbReference type="NCBI Taxonomy" id="4236"/>
    <lineage>
        <taxon>Eukaryota</taxon>
        <taxon>Viridiplantae</taxon>
        <taxon>Streptophyta</taxon>
        <taxon>Embryophyta</taxon>
        <taxon>Tracheophyta</taxon>
        <taxon>Spermatophyta</taxon>
        <taxon>Magnoliopsida</taxon>
        <taxon>eudicotyledons</taxon>
        <taxon>Gunneridae</taxon>
        <taxon>Pentapetalae</taxon>
        <taxon>asterids</taxon>
        <taxon>campanulids</taxon>
        <taxon>Asterales</taxon>
        <taxon>Asteraceae</taxon>
        <taxon>Cichorioideae</taxon>
        <taxon>Cichorieae</taxon>
        <taxon>Lactucinae</taxon>
        <taxon>Lactuca</taxon>
    </lineage>
</organism>
<comment type="caution">
    <text evidence="1">The sequence shown here is derived from an EMBL/GenBank/DDBJ whole genome shotgun (WGS) entry which is preliminary data.</text>
</comment>
<dbReference type="AlphaFoldDB" id="A0A9R1WZQ2"/>
<protein>
    <submittedName>
        <fullName evidence="1">Uncharacterized protein</fullName>
    </submittedName>
</protein>
<sequence>MYFVVDTLRNCCITNTLHRDQFNMYSWERVIWDYTNTHISIVFYKIEKHMPPTSPQTDHRPYIVQGFMYAFKAVVWTRIRRLGLVECVCMVDVTAICMLVYHL</sequence>
<dbReference type="EMBL" id="NBSK02000008">
    <property type="protein sequence ID" value="KAJ0191117.1"/>
    <property type="molecule type" value="Genomic_DNA"/>
</dbReference>
<dbReference type="Proteomes" id="UP000235145">
    <property type="component" value="Unassembled WGS sequence"/>
</dbReference>
<gene>
    <name evidence="1" type="ORF">LSAT_V11C800398400</name>
</gene>
<evidence type="ECO:0000313" key="1">
    <source>
        <dbReference type="EMBL" id="KAJ0191117.1"/>
    </source>
</evidence>
<reference evidence="1 2" key="1">
    <citation type="journal article" date="2017" name="Nat. Commun.">
        <title>Genome assembly with in vitro proximity ligation data and whole-genome triplication in lettuce.</title>
        <authorList>
            <person name="Reyes-Chin-Wo S."/>
            <person name="Wang Z."/>
            <person name="Yang X."/>
            <person name="Kozik A."/>
            <person name="Arikit S."/>
            <person name="Song C."/>
            <person name="Xia L."/>
            <person name="Froenicke L."/>
            <person name="Lavelle D.O."/>
            <person name="Truco M.J."/>
            <person name="Xia R."/>
            <person name="Zhu S."/>
            <person name="Xu C."/>
            <person name="Xu H."/>
            <person name="Xu X."/>
            <person name="Cox K."/>
            <person name="Korf I."/>
            <person name="Meyers B.C."/>
            <person name="Michelmore R.W."/>
        </authorList>
    </citation>
    <scope>NUCLEOTIDE SEQUENCE [LARGE SCALE GENOMIC DNA]</scope>
    <source>
        <strain evidence="2">cv. Salinas</strain>
        <tissue evidence="1">Seedlings</tissue>
    </source>
</reference>
<keyword evidence="2" id="KW-1185">Reference proteome</keyword>
<evidence type="ECO:0000313" key="2">
    <source>
        <dbReference type="Proteomes" id="UP000235145"/>
    </source>
</evidence>
<proteinExistence type="predicted"/>
<accession>A0A9R1WZQ2</accession>
<name>A0A9R1WZQ2_LACSA</name>